<reference evidence="6" key="2">
    <citation type="submission" date="2025-08" db="UniProtKB">
        <authorList>
            <consortium name="Ensembl"/>
        </authorList>
    </citation>
    <scope>IDENTIFICATION</scope>
</reference>
<evidence type="ECO:0000256" key="3">
    <source>
        <dbReference type="PROSITE-ProRule" id="PRU00023"/>
    </source>
</evidence>
<dbReference type="AlphaFoldDB" id="A0A671Y2J7"/>
<evidence type="ECO:0000256" key="5">
    <source>
        <dbReference type="SAM" id="MobiDB-lite"/>
    </source>
</evidence>
<feature type="repeat" description="ANK" evidence="3">
    <location>
        <begin position="160"/>
        <end position="192"/>
    </location>
</feature>
<dbReference type="PROSITE" id="PS50297">
    <property type="entry name" value="ANK_REP_REGION"/>
    <property type="match status" value="3"/>
</dbReference>
<dbReference type="PANTHER" id="PTHR24129">
    <property type="entry name" value="ANKYCORBIN"/>
    <property type="match status" value="1"/>
</dbReference>
<proteinExistence type="predicted"/>
<evidence type="ECO:0000256" key="2">
    <source>
        <dbReference type="ARBA" id="ARBA00023054"/>
    </source>
</evidence>
<organism evidence="6 7">
    <name type="scientific">Sparus aurata</name>
    <name type="common">Gilthead sea bream</name>
    <dbReference type="NCBI Taxonomy" id="8175"/>
    <lineage>
        <taxon>Eukaryota</taxon>
        <taxon>Metazoa</taxon>
        <taxon>Chordata</taxon>
        <taxon>Craniata</taxon>
        <taxon>Vertebrata</taxon>
        <taxon>Euteleostomi</taxon>
        <taxon>Actinopterygii</taxon>
        <taxon>Neopterygii</taxon>
        <taxon>Teleostei</taxon>
        <taxon>Neoteleostei</taxon>
        <taxon>Acanthomorphata</taxon>
        <taxon>Eupercaria</taxon>
        <taxon>Spariformes</taxon>
        <taxon>Sparidae</taxon>
        <taxon>Sparus</taxon>
    </lineage>
</organism>
<feature type="compositionally biased region" description="Basic and acidic residues" evidence="5">
    <location>
        <begin position="488"/>
        <end position="504"/>
    </location>
</feature>
<evidence type="ECO:0000313" key="7">
    <source>
        <dbReference type="Proteomes" id="UP000472265"/>
    </source>
</evidence>
<dbReference type="GeneTree" id="ENSGT00940000157400"/>
<dbReference type="GO" id="GO:0003779">
    <property type="term" value="F:actin binding"/>
    <property type="evidence" value="ECO:0007669"/>
    <property type="project" value="InterPro"/>
</dbReference>
<evidence type="ECO:0000256" key="4">
    <source>
        <dbReference type="SAM" id="Coils"/>
    </source>
</evidence>
<dbReference type="InterPro" id="IPR042420">
    <property type="entry name" value="RAI14/UACA"/>
</dbReference>
<reference evidence="6" key="3">
    <citation type="submission" date="2025-09" db="UniProtKB">
        <authorList>
            <consortium name="Ensembl"/>
        </authorList>
    </citation>
    <scope>IDENTIFICATION</scope>
</reference>
<name>A0A671Y2J7_SPAAU</name>
<dbReference type="InterPro" id="IPR002110">
    <property type="entry name" value="Ankyrin_rpt"/>
</dbReference>
<feature type="region of interest" description="Disordered" evidence="5">
    <location>
        <begin position="227"/>
        <end position="256"/>
    </location>
</feature>
<evidence type="ECO:0000256" key="1">
    <source>
        <dbReference type="ARBA" id="ARBA00022737"/>
    </source>
</evidence>
<reference evidence="6" key="1">
    <citation type="submission" date="2021-04" db="EMBL/GenBank/DDBJ databases">
        <authorList>
            <consortium name="Wellcome Sanger Institute Data Sharing"/>
        </authorList>
    </citation>
    <scope>NUCLEOTIDE SEQUENCE [LARGE SCALE GENOMIC DNA]</scope>
</reference>
<feature type="region of interest" description="Disordered" evidence="5">
    <location>
        <begin position="419"/>
        <end position="445"/>
    </location>
</feature>
<feature type="repeat" description="ANK" evidence="3">
    <location>
        <begin position="127"/>
        <end position="159"/>
    </location>
</feature>
<dbReference type="Pfam" id="PF12796">
    <property type="entry name" value="Ank_2"/>
    <property type="match status" value="2"/>
</dbReference>
<dbReference type="Ensembl" id="ENSSAUT00010060193.1">
    <property type="protein sequence ID" value="ENSSAUP00010057326.1"/>
    <property type="gene ID" value="ENSSAUG00010023450.1"/>
</dbReference>
<dbReference type="Gene3D" id="1.25.40.20">
    <property type="entry name" value="Ankyrin repeat-containing domain"/>
    <property type="match status" value="2"/>
</dbReference>
<feature type="region of interest" description="Disordered" evidence="5">
    <location>
        <begin position="704"/>
        <end position="731"/>
    </location>
</feature>
<feature type="compositionally biased region" description="Basic and acidic residues" evidence="5">
    <location>
        <begin position="427"/>
        <end position="445"/>
    </location>
</feature>
<feature type="compositionally biased region" description="Basic and acidic residues" evidence="5">
    <location>
        <begin position="372"/>
        <end position="397"/>
    </location>
</feature>
<feature type="compositionally biased region" description="Polar residues" evidence="5">
    <location>
        <begin position="348"/>
        <end position="360"/>
    </location>
</feature>
<accession>A0A671Y2J7</accession>
<feature type="compositionally biased region" description="Basic and acidic residues" evidence="5">
    <location>
        <begin position="708"/>
        <end position="731"/>
    </location>
</feature>
<keyword evidence="3" id="KW-0040">ANK repeat</keyword>
<feature type="compositionally biased region" description="Low complexity" evidence="5">
    <location>
        <begin position="232"/>
        <end position="246"/>
    </location>
</feature>
<dbReference type="PRINTS" id="PR01415">
    <property type="entry name" value="ANKYRIN"/>
</dbReference>
<feature type="coiled-coil region" evidence="4">
    <location>
        <begin position="812"/>
        <end position="875"/>
    </location>
</feature>
<dbReference type="PANTHER" id="PTHR24129:SF0">
    <property type="entry name" value="ANKYCORBIN"/>
    <property type="match status" value="1"/>
</dbReference>
<protein>
    <submittedName>
        <fullName evidence="6">Retinoic acid induced 14</fullName>
    </submittedName>
</protein>
<dbReference type="PROSITE" id="PS50088">
    <property type="entry name" value="ANK_REPEAT"/>
    <property type="match status" value="3"/>
</dbReference>
<keyword evidence="7" id="KW-1185">Reference proteome</keyword>
<dbReference type="SUPFAM" id="SSF48403">
    <property type="entry name" value="Ankyrin repeat"/>
    <property type="match status" value="1"/>
</dbReference>
<dbReference type="InterPro" id="IPR036770">
    <property type="entry name" value="Ankyrin_rpt-contain_sf"/>
</dbReference>
<gene>
    <name evidence="6" type="primary">rai14</name>
</gene>
<feature type="region of interest" description="Disordered" evidence="5">
    <location>
        <begin position="331"/>
        <end position="397"/>
    </location>
</feature>
<evidence type="ECO:0000313" key="6">
    <source>
        <dbReference type="Ensembl" id="ENSSAUP00010057326.1"/>
    </source>
</evidence>
<keyword evidence="1" id="KW-0677">Repeat</keyword>
<feature type="coiled-coil region" evidence="4">
    <location>
        <begin position="274"/>
        <end position="330"/>
    </location>
</feature>
<dbReference type="Proteomes" id="UP000472265">
    <property type="component" value="Chromosome 12"/>
</dbReference>
<feature type="region of interest" description="Disordered" evidence="5">
    <location>
        <begin position="483"/>
        <end position="504"/>
    </location>
</feature>
<keyword evidence="2 4" id="KW-0175">Coiled coil</keyword>
<dbReference type="SMART" id="SM00248">
    <property type="entry name" value="ANK"/>
    <property type="match status" value="3"/>
</dbReference>
<sequence length="920" mass="101857">MKSLKAKFRKTDVNEWNKNDERLLAAVEHGEAEKVASLLAKKGASAVKLDSEGKSALHVAAARGQTDCLSVILAHGADLSITDAAALIFTSNMFLLLLQSKLPIDATDSSGKTALHHAGKCLSVLRDGLTPLLLSAKNSHAEVCCTLLDCGAEINASDNSGRTALILASESNAVSVAEVLVQRGADLSAVDSQGHDVTHYIKLLGNSEVKTALVAALSRQQISGKSYAKTCSSGPSSPSVVTSAGTPASNKSDTPRRFNYKEDEVGGTALRVEVEKLHEERNMLLETIEDLKQTVEQTVEHSFTASAALVSALQAKITALTLENQQLAGKLKKLPSRQGSEDLKETSRPNSMASNSSFHSTQDEFESVPQVGREDSSGGVFREEEQSEEGRGGSKEEIRLLRQALESVQTKLLETRKENRSLQAQLKPERGREREEYESVREKGREEELMETLAELQAKLTDTQERYHQAVEQVEELRAQVGMGDGDPMEKQEVQRSSEQEKAAQRIRQLEEALGRMEEERQSGMEKAQIEELYKEAQEEIRMLQEALRGTVPVEAAAKDFDEMKSELNEVIAGMQRRLLELSHSYSETKSQLSAAQKQLAEAKAVSSEASSPSSEQQQVQVLTSKVEELQTLLAEMEKKYSSAQEEISALRQEVEAQAQSSVALADHTRVMSSLGNAIKELESQSEELKDQLHQKTVQVEALQNRLTSEKDVTPDDSVSRVEHETAREQLEGEVNHLTQLLQGALRKQDEMALEAADAWQKARDNGAEREALQELVMSREKENQTLTSRLAESQDAVCQLKQLVENHVASEREKNKRIDDLSREVGKLKDALNSLSQLSYTGSPSKRVQQNQQLETMQQQIKQLQYQLAESKKQHHEIVSVYRMHLLYAVQGQMDEDVQKALKQILMMCKMPSPAKEAC</sequence>
<feature type="repeat" description="ANK" evidence="3">
    <location>
        <begin position="52"/>
        <end position="84"/>
    </location>
</feature>
<dbReference type="Gene3D" id="1.10.287.620">
    <property type="entry name" value="Helix Hairpins"/>
    <property type="match status" value="1"/>
</dbReference>